<feature type="transmembrane region" description="Helical" evidence="9">
    <location>
        <begin position="21"/>
        <end position="42"/>
    </location>
</feature>
<keyword evidence="6 9" id="KW-0915">Sodium</keyword>
<evidence type="ECO:0000313" key="11">
    <source>
        <dbReference type="Proteomes" id="UP000430670"/>
    </source>
</evidence>
<gene>
    <name evidence="9 10" type="primary">nhaA</name>
    <name evidence="10" type="ORF">GJ688_18705</name>
</gene>
<dbReference type="AlphaFoldDB" id="A0A6I3SPG7"/>
<feature type="transmembrane region" description="Helical" evidence="9">
    <location>
        <begin position="71"/>
        <end position="89"/>
    </location>
</feature>
<protein>
    <recommendedName>
        <fullName evidence="9">Na(+)/H(+) antiporter NhaA</fullName>
    </recommendedName>
    <alternativeName>
        <fullName evidence="9">Sodium/proton antiporter NhaA</fullName>
    </alternativeName>
</protein>
<keyword evidence="4 9" id="KW-0812">Transmembrane</keyword>
<comment type="caution">
    <text evidence="10">The sequence shown here is derived from an EMBL/GenBank/DDBJ whole genome shotgun (WGS) entry which is preliminary data.</text>
</comment>
<keyword evidence="9" id="KW-0813">Transport</keyword>
<evidence type="ECO:0000256" key="5">
    <source>
        <dbReference type="ARBA" id="ARBA00022989"/>
    </source>
</evidence>
<dbReference type="Pfam" id="PF06965">
    <property type="entry name" value="Na_H_antiport_1"/>
    <property type="match status" value="1"/>
</dbReference>
<keyword evidence="7 9" id="KW-0472">Membrane</keyword>
<evidence type="ECO:0000256" key="1">
    <source>
        <dbReference type="ARBA" id="ARBA00004429"/>
    </source>
</evidence>
<dbReference type="Gene3D" id="1.20.1530.10">
    <property type="entry name" value="Na+/H+ antiporter like domain"/>
    <property type="match status" value="1"/>
</dbReference>
<dbReference type="HAMAP" id="MF_01844">
    <property type="entry name" value="NhaA"/>
    <property type="match status" value="1"/>
</dbReference>
<comment type="catalytic activity">
    <reaction evidence="9">
        <text>Na(+)(in) + 2 H(+)(out) = Na(+)(out) + 2 H(+)(in)</text>
        <dbReference type="Rhea" id="RHEA:29251"/>
        <dbReference type="ChEBI" id="CHEBI:15378"/>
        <dbReference type="ChEBI" id="CHEBI:29101"/>
    </reaction>
</comment>
<feature type="transmembrane region" description="Helical" evidence="9">
    <location>
        <begin position="384"/>
        <end position="403"/>
    </location>
</feature>
<dbReference type="EMBL" id="WNKU01000048">
    <property type="protein sequence ID" value="MTV50950.1"/>
    <property type="molecule type" value="Genomic_DNA"/>
</dbReference>
<dbReference type="PANTHER" id="PTHR30341:SF0">
    <property type="entry name" value="NA(+)_H(+) ANTIPORTER NHAA"/>
    <property type="match status" value="1"/>
</dbReference>
<keyword evidence="9" id="KW-0406">Ion transport</keyword>
<evidence type="ECO:0000256" key="7">
    <source>
        <dbReference type="ARBA" id="ARBA00023136"/>
    </source>
</evidence>
<organism evidence="10 11">
    <name type="scientific">Heliobacterium mobile</name>
    <name type="common">Heliobacillus mobilis</name>
    <dbReference type="NCBI Taxonomy" id="28064"/>
    <lineage>
        <taxon>Bacteria</taxon>
        <taxon>Bacillati</taxon>
        <taxon>Bacillota</taxon>
        <taxon>Clostridia</taxon>
        <taxon>Eubacteriales</taxon>
        <taxon>Heliobacteriaceae</taxon>
        <taxon>Heliobacterium</taxon>
    </lineage>
</organism>
<evidence type="ECO:0000256" key="8">
    <source>
        <dbReference type="ARBA" id="ARBA00023201"/>
    </source>
</evidence>
<dbReference type="GO" id="GO:0005886">
    <property type="term" value="C:plasma membrane"/>
    <property type="evidence" value="ECO:0007669"/>
    <property type="project" value="UniProtKB-SubCell"/>
</dbReference>
<dbReference type="InterPro" id="IPR023171">
    <property type="entry name" value="Na/H_antiporter_dom_sf"/>
</dbReference>
<keyword evidence="2 9" id="KW-0050">Antiport</keyword>
<dbReference type="Proteomes" id="UP000430670">
    <property type="component" value="Unassembled WGS sequence"/>
</dbReference>
<feature type="transmembrane region" description="Helical" evidence="9">
    <location>
        <begin position="110"/>
        <end position="127"/>
    </location>
</feature>
<dbReference type="OrthoDB" id="9808135at2"/>
<evidence type="ECO:0000256" key="9">
    <source>
        <dbReference type="HAMAP-Rule" id="MF_01844"/>
    </source>
</evidence>
<evidence type="ECO:0000256" key="4">
    <source>
        <dbReference type="ARBA" id="ARBA00022692"/>
    </source>
</evidence>
<evidence type="ECO:0000256" key="3">
    <source>
        <dbReference type="ARBA" id="ARBA00022475"/>
    </source>
</evidence>
<comment type="subcellular location">
    <subcellularLocation>
        <location evidence="1">Cell inner membrane</location>
        <topology evidence="1">Multi-pass membrane protein</topology>
    </subcellularLocation>
    <subcellularLocation>
        <location evidence="9">Cell membrane</location>
        <topology evidence="9">Multi-pass membrane protein</topology>
    </subcellularLocation>
</comment>
<evidence type="ECO:0000313" key="10">
    <source>
        <dbReference type="EMBL" id="MTV50950.1"/>
    </source>
</evidence>
<dbReference type="GO" id="GO:0015385">
    <property type="term" value="F:sodium:proton antiporter activity"/>
    <property type="evidence" value="ECO:0007669"/>
    <property type="project" value="UniProtKB-UniRule"/>
</dbReference>
<dbReference type="RefSeq" id="WP_155478032.1">
    <property type="nucleotide sequence ID" value="NZ_WNKU01000048.1"/>
</dbReference>
<keyword evidence="11" id="KW-1185">Reference proteome</keyword>
<comment type="function">
    <text evidence="9">Na(+)/H(+) antiporter that extrudes sodium in exchange for external protons.</text>
</comment>
<evidence type="ECO:0000256" key="6">
    <source>
        <dbReference type="ARBA" id="ARBA00023053"/>
    </source>
</evidence>
<name>A0A6I3SPG7_HELMO</name>
<reference evidence="10 11" key="1">
    <citation type="submission" date="2019-11" db="EMBL/GenBank/DDBJ databases">
        <title>Whole-genome sequence of a the green, strictly anaerobic photosynthetic bacterium Heliobacillus mobilis DSM 6151.</title>
        <authorList>
            <person name="Kyndt J.A."/>
            <person name="Meyer T.E."/>
        </authorList>
    </citation>
    <scope>NUCLEOTIDE SEQUENCE [LARGE SCALE GENOMIC DNA]</scope>
    <source>
        <strain evidence="10 11">DSM 6151</strain>
    </source>
</reference>
<feature type="transmembrane region" description="Helical" evidence="9">
    <location>
        <begin position="165"/>
        <end position="186"/>
    </location>
</feature>
<accession>A0A6I3SPG7</accession>
<keyword evidence="5 9" id="KW-1133">Transmembrane helix</keyword>
<keyword evidence="3 9" id="KW-1003">Cell membrane</keyword>
<feature type="transmembrane region" description="Helical" evidence="9">
    <location>
        <begin position="415"/>
        <end position="432"/>
    </location>
</feature>
<proteinExistence type="inferred from homology"/>
<evidence type="ECO:0000256" key="2">
    <source>
        <dbReference type="ARBA" id="ARBA00022449"/>
    </source>
</evidence>
<feature type="transmembrane region" description="Helical" evidence="9">
    <location>
        <begin position="219"/>
        <end position="246"/>
    </location>
</feature>
<dbReference type="GO" id="GO:0006885">
    <property type="term" value="P:regulation of pH"/>
    <property type="evidence" value="ECO:0007669"/>
    <property type="project" value="UniProtKB-UniRule"/>
</dbReference>
<dbReference type="InterPro" id="IPR004670">
    <property type="entry name" value="NhaA"/>
</dbReference>
<feature type="transmembrane region" description="Helical" evidence="9">
    <location>
        <begin position="133"/>
        <end position="153"/>
    </location>
</feature>
<feature type="transmembrane region" description="Helical" evidence="9">
    <location>
        <begin position="313"/>
        <end position="331"/>
    </location>
</feature>
<feature type="transmembrane region" description="Helical" evidence="9">
    <location>
        <begin position="343"/>
        <end position="364"/>
    </location>
</feature>
<comment type="similarity">
    <text evidence="9">Belongs to the NhaA Na(+)/H(+) (TC 2.A.33) antiporter family.</text>
</comment>
<feature type="transmembrane region" description="Helical" evidence="9">
    <location>
        <begin position="192"/>
        <end position="210"/>
    </location>
</feature>
<dbReference type="NCBIfam" id="TIGR00773">
    <property type="entry name" value="NhaA"/>
    <property type="match status" value="1"/>
</dbReference>
<dbReference type="PANTHER" id="PTHR30341">
    <property type="entry name" value="SODIUM ION/PROTON ANTIPORTER NHAA-RELATED"/>
    <property type="match status" value="1"/>
</dbReference>
<sequence length="437" mass="47742">MKDRTIRFLKEKVRRPVEEFIETETSSGIILLACTILALLIANSPWRSSYESLINQPFTIGTSSFGLSKPVILWINDGLMAIFFFVVGLEIKREILEGELSSIKKASLPIIAAIGGMILPALIYTLLNNNSPSAAGWGIPMATDIAFALGILSMLGHRVPLSLKVFLIAIAIVDDLGAVLVIALFYTETIQIAYLGLATGIILSLVLINYRGIRSLTPYILLGLVLWIAFLKSGIHATIAGVLLAMTIPFRTVINTHEFTEQVQETIQAFHGYQKDNKTVVTEEYFSLITKLNVLIDRVESPLHKLEGILHPWVSYFIMPLFAFANAGVSLNDVTAITTPVSLGIILGLVLGKQVGVTFFSWIAIKLKIASLPEGMTFAHVYGLSWLAGIGFTMSLFISGLALVEHPELLVQAKVAILLASVIAGTGGYFLLRNQHY</sequence>
<keyword evidence="8 9" id="KW-0739">Sodium transport</keyword>